<dbReference type="InterPro" id="IPR006311">
    <property type="entry name" value="TAT_signal"/>
</dbReference>
<keyword evidence="4" id="KW-1185">Reference proteome</keyword>
<accession>A0A317F800</accession>
<dbReference type="PANTHER" id="PTHR42928">
    <property type="entry name" value="TRICARBOXYLATE-BINDING PROTEIN"/>
    <property type="match status" value="1"/>
</dbReference>
<dbReference type="InterPro" id="IPR005064">
    <property type="entry name" value="BUG"/>
</dbReference>
<dbReference type="Gene3D" id="3.40.190.150">
    <property type="entry name" value="Bordetella uptake gene, domain 1"/>
    <property type="match status" value="1"/>
</dbReference>
<feature type="signal peptide" evidence="2">
    <location>
        <begin position="1"/>
        <end position="26"/>
    </location>
</feature>
<evidence type="ECO:0000313" key="4">
    <source>
        <dbReference type="Proteomes" id="UP000245765"/>
    </source>
</evidence>
<feature type="chain" id="PRO_5016455048" evidence="2">
    <location>
        <begin position="27"/>
        <end position="328"/>
    </location>
</feature>
<comment type="similarity">
    <text evidence="1">Belongs to the UPF0065 (bug) family.</text>
</comment>
<evidence type="ECO:0000313" key="3">
    <source>
        <dbReference type="EMBL" id="PWS34533.1"/>
    </source>
</evidence>
<protein>
    <submittedName>
        <fullName evidence="3">Tripartite tricarboxylate transporter substrate binding protein</fullName>
    </submittedName>
</protein>
<dbReference type="Gene3D" id="3.40.190.10">
    <property type="entry name" value="Periplasmic binding protein-like II"/>
    <property type="match status" value="1"/>
</dbReference>
<dbReference type="EMBL" id="QGNA01000006">
    <property type="protein sequence ID" value="PWS34533.1"/>
    <property type="molecule type" value="Genomic_DNA"/>
</dbReference>
<sequence length="328" mass="35157">MSMSRRAALAAMALSLASGATPTAFAQTQPAFPQRGRPIILIVPYAPGGVTDTAGRLMAVALERELGTPVQVVNKAGAASQIGLTELVRSRPDGYTLSYAVLPTVVTHYTETPRTPPYTRESFQPIGNHHFSPQTIAVRADSPHRTLRDLVEAARARPDTLSFSTSGQMAVPHTQVLMLEQVAGVKFISVHYTGGAPSVNALLGGHVDAFTGGTADSLPHYRSGAWRVLGVAAMERDSSMPDVPTLREQGYDVIAASATGIVAPAGTPIPVVQALSGAMQRVVESPEHRRQLLDFSLVPAFMDPEAYTQFWIDTERRMAPVLRTIRPN</sequence>
<dbReference type="CDD" id="cd07012">
    <property type="entry name" value="PBP2_Bug_TTT"/>
    <property type="match status" value="1"/>
</dbReference>
<dbReference type="Pfam" id="PF03401">
    <property type="entry name" value="TctC"/>
    <property type="match status" value="1"/>
</dbReference>
<evidence type="ECO:0000256" key="1">
    <source>
        <dbReference type="ARBA" id="ARBA00006987"/>
    </source>
</evidence>
<name>A0A317F800_9PROT</name>
<organism evidence="3 4">
    <name type="scientific">Falsiroseomonas bella</name>
    <dbReference type="NCBI Taxonomy" id="2184016"/>
    <lineage>
        <taxon>Bacteria</taxon>
        <taxon>Pseudomonadati</taxon>
        <taxon>Pseudomonadota</taxon>
        <taxon>Alphaproteobacteria</taxon>
        <taxon>Acetobacterales</taxon>
        <taxon>Roseomonadaceae</taxon>
        <taxon>Falsiroseomonas</taxon>
    </lineage>
</organism>
<comment type="caution">
    <text evidence="3">The sequence shown here is derived from an EMBL/GenBank/DDBJ whole genome shotgun (WGS) entry which is preliminary data.</text>
</comment>
<dbReference type="PIRSF" id="PIRSF017082">
    <property type="entry name" value="YflP"/>
    <property type="match status" value="1"/>
</dbReference>
<dbReference type="AlphaFoldDB" id="A0A317F800"/>
<dbReference type="Proteomes" id="UP000245765">
    <property type="component" value="Unassembled WGS sequence"/>
</dbReference>
<dbReference type="PANTHER" id="PTHR42928:SF5">
    <property type="entry name" value="BLR1237 PROTEIN"/>
    <property type="match status" value="1"/>
</dbReference>
<dbReference type="PROSITE" id="PS51318">
    <property type="entry name" value="TAT"/>
    <property type="match status" value="1"/>
</dbReference>
<dbReference type="SUPFAM" id="SSF53850">
    <property type="entry name" value="Periplasmic binding protein-like II"/>
    <property type="match status" value="1"/>
</dbReference>
<reference evidence="4" key="1">
    <citation type="submission" date="2018-05" db="EMBL/GenBank/DDBJ databases">
        <authorList>
            <person name="Du Z."/>
            <person name="Wang X."/>
        </authorList>
    </citation>
    <scope>NUCLEOTIDE SEQUENCE [LARGE SCALE GENOMIC DNA]</scope>
    <source>
        <strain evidence="4">CQN31</strain>
    </source>
</reference>
<evidence type="ECO:0000256" key="2">
    <source>
        <dbReference type="SAM" id="SignalP"/>
    </source>
</evidence>
<proteinExistence type="inferred from homology"/>
<dbReference type="InterPro" id="IPR042100">
    <property type="entry name" value="Bug_dom1"/>
</dbReference>
<gene>
    <name evidence="3" type="ORF">DFH01_23600</name>
</gene>
<keyword evidence="2" id="KW-0732">Signal</keyword>